<proteinExistence type="predicted"/>
<accession>A0A2I7JW47</accession>
<dbReference type="EMBL" id="CP010705">
    <property type="protein sequence ID" value="AUQ94591.1"/>
    <property type="molecule type" value="Genomic_DNA"/>
</dbReference>
<protein>
    <submittedName>
        <fullName evidence="2">Uncharacterized protein</fullName>
    </submittedName>
</protein>
<gene>
    <name evidence="1" type="ORF">PhaeoP66_01811</name>
    <name evidence="2" type="ORF">PhaeoP88_01603</name>
</gene>
<name>A0A2I7JW47_9RHOB</name>
<reference evidence="1 4" key="3">
    <citation type="journal article" date="2017" name="Int. J. Syst. Evol. Microbiol.">
        <title>Adaptation of Surface-Associated Bacteria to the Open Ocean: A Genomically Distinct Subpopulation of Phaeobacter gallaeciensis Colonizes Pacific Mesozooplankton.</title>
        <authorList>
            <person name="Freese H.M."/>
            <person name="Methner A."/>
            <person name="Overmann J."/>
        </authorList>
    </citation>
    <scope>NUCLEOTIDE SEQUENCE [LARGE SCALE GENOMIC DNA]</scope>
    <source>
        <strain evidence="1 4">P66</strain>
    </source>
</reference>
<evidence type="ECO:0000313" key="1">
    <source>
        <dbReference type="EMBL" id="AUQ94591.1"/>
    </source>
</evidence>
<keyword evidence="4" id="KW-1185">Reference proteome</keyword>
<dbReference type="Proteomes" id="UP000236447">
    <property type="component" value="Chromosome"/>
</dbReference>
<evidence type="ECO:0000313" key="4">
    <source>
        <dbReference type="Proteomes" id="UP000236536"/>
    </source>
</evidence>
<sequence>MIWFPVRRFRRCSQLWMTDLTRTFGKFILVLMRCFDEINYRMPALSGGEG</sequence>
<dbReference type="Proteomes" id="UP000236536">
    <property type="component" value="Chromosome"/>
</dbReference>
<reference evidence="2 3" key="1">
    <citation type="journal article" date="2017" name="Front. Microbiol.">
        <title>Phaeobacter piscinae sp. nov., a species of the Roseobacter group and potential aquaculture probiont.</title>
        <authorList>
            <person name="Sonnenschein E.C."/>
            <person name="Phippen C.B.W."/>
            <person name="Nielsen K.F."/>
            <person name="Mateiu R.V."/>
            <person name="Melchiorsen J."/>
            <person name="Gram L."/>
            <person name="Overmann J."/>
            <person name="Freese H.M."/>
        </authorList>
    </citation>
    <scope>NUCLEOTIDE SEQUENCE [LARGE SCALE GENOMIC DNA]</scope>
    <source>
        <strain evidence="2 3">P88</strain>
    </source>
</reference>
<reference evidence="3 4" key="2">
    <citation type="journal article" date="2017" name="Genome Biol. Evol.">
        <title>Trajectories and Drivers of Genome Evolution in Surface-Associated Marine Phaeobacter.</title>
        <authorList>
            <person name="Freese H.M."/>
            <person name="Sikorski J."/>
            <person name="Bunk B."/>
            <person name="Scheuner C."/>
            <person name="Meier-Kolthoff J.P."/>
            <person name="Sproer C."/>
            <person name="Gram L."/>
            <person name="Overmann J."/>
        </authorList>
    </citation>
    <scope>NUCLEOTIDE SEQUENCE [LARGE SCALE GENOMIC DNA]</scope>
    <source>
        <strain evidence="1 4">P66</strain>
        <strain evidence="2 3">P88</strain>
    </source>
</reference>
<evidence type="ECO:0000313" key="2">
    <source>
        <dbReference type="EMBL" id="AUQ98979.1"/>
    </source>
</evidence>
<evidence type="ECO:0000313" key="3">
    <source>
        <dbReference type="Proteomes" id="UP000236447"/>
    </source>
</evidence>
<dbReference type="AlphaFoldDB" id="A0A2I7JW47"/>
<organism evidence="2 3">
    <name type="scientific">Phaeobacter inhibens</name>
    <dbReference type="NCBI Taxonomy" id="221822"/>
    <lineage>
        <taxon>Bacteria</taxon>
        <taxon>Pseudomonadati</taxon>
        <taxon>Pseudomonadota</taxon>
        <taxon>Alphaproteobacteria</taxon>
        <taxon>Rhodobacterales</taxon>
        <taxon>Roseobacteraceae</taxon>
        <taxon>Phaeobacter</taxon>
    </lineage>
</organism>
<dbReference type="EMBL" id="CP010725">
    <property type="protein sequence ID" value="AUQ98979.1"/>
    <property type="molecule type" value="Genomic_DNA"/>
</dbReference>